<gene>
    <name evidence="1" type="ORF">H5410_057655</name>
</gene>
<evidence type="ECO:0000313" key="1">
    <source>
        <dbReference type="EMBL" id="KAG5577521.1"/>
    </source>
</evidence>
<name>A0A9J5WNP9_SOLCO</name>
<organism evidence="1 2">
    <name type="scientific">Solanum commersonii</name>
    <name type="common">Commerson's wild potato</name>
    <name type="synonym">Commerson's nightshade</name>
    <dbReference type="NCBI Taxonomy" id="4109"/>
    <lineage>
        <taxon>Eukaryota</taxon>
        <taxon>Viridiplantae</taxon>
        <taxon>Streptophyta</taxon>
        <taxon>Embryophyta</taxon>
        <taxon>Tracheophyta</taxon>
        <taxon>Spermatophyta</taxon>
        <taxon>Magnoliopsida</taxon>
        <taxon>eudicotyledons</taxon>
        <taxon>Gunneridae</taxon>
        <taxon>Pentapetalae</taxon>
        <taxon>asterids</taxon>
        <taxon>lamiids</taxon>
        <taxon>Solanales</taxon>
        <taxon>Solanaceae</taxon>
        <taxon>Solanoideae</taxon>
        <taxon>Solaneae</taxon>
        <taxon>Solanum</taxon>
    </lineage>
</organism>
<dbReference type="OrthoDB" id="1305614at2759"/>
<evidence type="ECO:0000313" key="2">
    <source>
        <dbReference type="Proteomes" id="UP000824120"/>
    </source>
</evidence>
<sequence length="96" mass="11365">MWLQSDGFTDMVKDWWNSYTEQGFGRAGETWSRLLNIELTARSEAEVNKPEIRIEADSNCRRRESITDDKGLIKEGIVDYYQKLYKETEAWRPHCT</sequence>
<reference evidence="1 2" key="1">
    <citation type="submission" date="2020-09" db="EMBL/GenBank/DDBJ databases">
        <title>De no assembly of potato wild relative species, Solanum commersonii.</title>
        <authorList>
            <person name="Cho K."/>
        </authorList>
    </citation>
    <scope>NUCLEOTIDE SEQUENCE [LARGE SCALE GENOMIC DNA]</scope>
    <source>
        <strain evidence="1">LZ3.2</strain>
        <tissue evidence="1">Leaf</tissue>
    </source>
</reference>
<protein>
    <submittedName>
        <fullName evidence="1">Uncharacterized protein</fullName>
    </submittedName>
</protein>
<dbReference type="Proteomes" id="UP000824120">
    <property type="component" value="Chromosome 11"/>
</dbReference>
<keyword evidence="2" id="KW-1185">Reference proteome</keyword>
<accession>A0A9J5WNP9</accession>
<dbReference type="AlphaFoldDB" id="A0A9J5WNP9"/>
<proteinExistence type="predicted"/>
<dbReference type="EMBL" id="JACXVP010000011">
    <property type="protein sequence ID" value="KAG5577521.1"/>
    <property type="molecule type" value="Genomic_DNA"/>
</dbReference>
<comment type="caution">
    <text evidence="1">The sequence shown here is derived from an EMBL/GenBank/DDBJ whole genome shotgun (WGS) entry which is preliminary data.</text>
</comment>